<feature type="domain" description="BTB" evidence="1">
    <location>
        <begin position="20"/>
        <end position="73"/>
    </location>
</feature>
<evidence type="ECO:0000259" key="1">
    <source>
        <dbReference type="PROSITE" id="PS50097"/>
    </source>
</evidence>
<dbReference type="Gene3D" id="3.30.710.10">
    <property type="entry name" value="Potassium Channel Kv1.1, Chain A"/>
    <property type="match status" value="1"/>
</dbReference>
<name>A0A5C3MSP4_9AGAM</name>
<protein>
    <recommendedName>
        <fullName evidence="1">BTB domain-containing protein</fullName>
    </recommendedName>
</protein>
<gene>
    <name evidence="2" type="ORF">OE88DRAFT_1811253</name>
</gene>
<dbReference type="Pfam" id="PF00651">
    <property type="entry name" value="BTB"/>
    <property type="match status" value="1"/>
</dbReference>
<sequence>METLYYLLSAEDASGGRILFRVHRSVLAKLSSVFADMFSLPSNDAANEMYDGAFLVDMPDPADALESLLRVIYHETNLVFQRLSPDTPHKVKPILALCNKYDIPSIRERIVSRLEEDWPRTLNEWDALEAEIEEMQKDLHDSHDCDAYNHNCDLTNFLPEPVSAINLAVDCDVPSILPAAFYQLMRSSPSYPRYEYLALDEGDNQDLASERDDYVSDGGRLASWQDLSADNHYRLHLGRERINEAIYDRLSLKFVAWKKDLPWSSTQLLTFQVPTCRRP</sequence>
<dbReference type="SUPFAM" id="SSF54695">
    <property type="entry name" value="POZ domain"/>
    <property type="match status" value="1"/>
</dbReference>
<dbReference type="InterPro" id="IPR000210">
    <property type="entry name" value="BTB/POZ_dom"/>
</dbReference>
<dbReference type="Proteomes" id="UP000305948">
    <property type="component" value="Unassembled WGS sequence"/>
</dbReference>
<dbReference type="CDD" id="cd18186">
    <property type="entry name" value="BTB_POZ_ZBTB_KLHL-like"/>
    <property type="match status" value="1"/>
</dbReference>
<evidence type="ECO:0000313" key="3">
    <source>
        <dbReference type="Proteomes" id="UP000305948"/>
    </source>
</evidence>
<dbReference type="STRING" id="5364.A0A5C3MSP4"/>
<proteinExistence type="predicted"/>
<organism evidence="2 3">
    <name type="scientific">Heliocybe sulcata</name>
    <dbReference type="NCBI Taxonomy" id="5364"/>
    <lineage>
        <taxon>Eukaryota</taxon>
        <taxon>Fungi</taxon>
        <taxon>Dikarya</taxon>
        <taxon>Basidiomycota</taxon>
        <taxon>Agaricomycotina</taxon>
        <taxon>Agaricomycetes</taxon>
        <taxon>Gloeophyllales</taxon>
        <taxon>Gloeophyllaceae</taxon>
        <taxon>Heliocybe</taxon>
    </lineage>
</organism>
<keyword evidence="3" id="KW-1185">Reference proteome</keyword>
<dbReference type="SMART" id="SM00225">
    <property type="entry name" value="BTB"/>
    <property type="match status" value="1"/>
</dbReference>
<dbReference type="InterPro" id="IPR011333">
    <property type="entry name" value="SKP1/BTB/POZ_sf"/>
</dbReference>
<evidence type="ECO:0000313" key="2">
    <source>
        <dbReference type="EMBL" id="TFK47456.1"/>
    </source>
</evidence>
<accession>A0A5C3MSP4</accession>
<reference evidence="2 3" key="1">
    <citation type="journal article" date="2019" name="Nat. Ecol. Evol.">
        <title>Megaphylogeny resolves global patterns of mushroom evolution.</title>
        <authorList>
            <person name="Varga T."/>
            <person name="Krizsan K."/>
            <person name="Foldi C."/>
            <person name="Dima B."/>
            <person name="Sanchez-Garcia M."/>
            <person name="Sanchez-Ramirez S."/>
            <person name="Szollosi G.J."/>
            <person name="Szarkandi J.G."/>
            <person name="Papp V."/>
            <person name="Albert L."/>
            <person name="Andreopoulos W."/>
            <person name="Angelini C."/>
            <person name="Antonin V."/>
            <person name="Barry K.W."/>
            <person name="Bougher N.L."/>
            <person name="Buchanan P."/>
            <person name="Buyck B."/>
            <person name="Bense V."/>
            <person name="Catcheside P."/>
            <person name="Chovatia M."/>
            <person name="Cooper J."/>
            <person name="Damon W."/>
            <person name="Desjardin D."/>
            <person name="Finy P."/>
            <person name="Geml J."/>
            <person name="Haridas S."/>
            <person name="Hughes K."/>
            <person name="Justo A."/>
            <person name="Karasinski D."/>
            <person name="Kautmanova I."/>
            <person name="Kiss B."/>
            <person name="Kocsube S."/>
            <person name="Kotiranta H."/>
            <person name="LaButti K.M."/>
            <person name="Lechner B.E."/>
            <person name="Liimatainen K."/>
            <person name="Lipzen A."/>
            <person name="Lukacs Z."/>
            <person name="Mihaltcheva S."/>
            <person name="Morgado L.N."/>
            <person name="Niskanen T."/>
            <person name="Noordeloos M.E."/>
            <person name="Ohm R.A."/>
            <person name="Ortiz-Santana B."/>
            <person name="Ovrebo C."/>
            <person name="Racz N."/>
            <person name="Riley R."/>
            <person name="Savchenko A."/>
            <person name="Shiryaev A."/>
            <person name="Soop K."/>
            <person name="Spirin V."/>
            <person name="Szebenyi C."/>
            <person name="Tomsovsky M."/>
            <person name="Tulloss R.E."/>
            <person name="Uehling J."/>
            <person name="Grigoriev I.V."/>
            <person name="Vagvolgyi C."/>
            <person name="Papp T."/>
            <person name="Martin F.M."/>
            <person name="Miettinen O."/>
            <person name="Hibbett D.S."/>
            <person name="Nagy L.G."/>
        </authorList>
    </citation>
    <scope>NUCLEOTIDE SEQUENCE [LARGE SCALE GENOMIC DNA]</scope>
    <source>
        <strain evidence="2 3">OMC1185</strain>
    </source>
</reference>
<dbReference type="EMBL" id="ML213524">
    <property type="protein sequence ID" value="TFK47456.1"/>
    <property type="molecule type" value="Genomic_DNA"/>
</dbReference>
<dbReference type="OrthoDB" id="3218112at2759"/>
<dbReference type="PROSITE" id="PS50097">
    <property type="entry name" value="BTB"/>
    <property type="match status" value="1"/>
</dbReference>
<dbReference type="AlphaFoldDB" id="A0A5C3MSP4"/>